<evidence type="ECO:0000313" key="2">
    <source>
        <dbReference type="Proteomes" id="UP000620124"/>
    </source>
</evidence>
<sequence>MASSPHASLSPLPEFIHDAFIQIISTDDAVSEAALNKFLSPHVQETDVASSSHLSRDGFRQVVKTLRAQITDRKFVDETFVVATPADETNRTGAVAVTHVFTGLQDGKQVIATLVSVLRIKWVHEHGHRDGGRREVVTEAFITNVTSS</sequence>
<dbReference type="OrthoDB" id="2985845at2759"/>
<gene>
    <name evidence="1" type="ORF">MVEN_01114300</name>
</gene>
<proteinExistence type="predicted"/>
<protein>
    <recommendedName>
        <fullName evidence="3">SnoaL-like domain-containing protein</fullName>
    </recommendedName>
</protein>
<dbReference type="AlphaFoldDB" id="A0A8H6Y6Q0"/>
<organism evidence="1 2">
    <name type="scientific">Mycena venus</name>
    <dbReference type="NCBI Taxonomy" id="2733690"/>
    <lineage>
        <taxon>Eukaryota</taxon>
        <taxon>Fungi</taxon>
        <taxon>Dikarya</taxon>
        <taxon>Basidiomycota</taxon>
        <taxon>Agaricomycotina</taxon>
        <taxon>Agaricomycetes</taxon>
        <taxon>Agaricomycetidae</taxon>
        <taxon>Agaricales</taxon>
        <taxon>Marasmiineae</taxon>
        <taxon>Mycenaceae</taxon>
        <taxon>Mycena</taxon>
    </lineage>
</organism>
<dbReference type="Gene3D" id="3.10.450.50">
    <property type="match status" value="1"/>
</dbReference>
<dbReference type="EMBL" id="JACAZI010000008">
    <property type="protein sequence ID" value="KAF7354263.1"/>
    <property type="molecule type" value="Genomic_DNA"/>
</dbReference>
<keyword evidence="2" id="KW-1185">Reference proteome</keyword>
<dbReference type="Proteomes" id="UP000620124">
    <property type="component" value="Unassembled WGS sequence"/>
</dbReference>
<dbReference type="InterPro" id="IPR032710">
    <property type="entry name" value="NTF2-like_dom_sf"/>
</dbReference>
<dbReference type="SUPFAM" id="SSF54427">
    <property type="entry name" value="NTF2-like"/>
    <property type="match status" value="1"/>
</dbReference>
<evidence type="ECO:0000313" key="1">
    <source>
        <dbReference type="EMBL" id="KAF7354263.1"/>
    </source>
</evidence>
<comment type="caution">
    <text evidence="1">The sequence shown here is derived from an EMBL/GenBank/DDBJ whole genome shotgun (WGS) entry which is preliminary data.</text>
</comment>
<evidence type="ECO:0008006" key="3">
    <source>
        <dbReference type="Google" id="ProtNLM"/>
    </source>
</evidence>
<reference evidence="1" key="1">
    <citation type="submission" date="2020-05" db="EMBL/GenBank/DDBJ databases">
        <title>Mycena genomes resolve the evolution of fungal bioluminescence.</title>
        <authorList>
            <person name="Tsai I.J."/>
        </authorList>
    </citation>
    <scope>NUCLEOTIDE SEQUENCE</scope>
    <source>
        <strain evidence="1">CCC161011</strain>
    </source>
</reference>
<accession>A0A8H6Y6Q0</accession>
<name>A0A8H6Y6Q0_9AGAR</name>